<dbReference type="SUPFAM" id="SSF52058">
    <property type="entry name" value="L domain-like"/>
    <property type="match status" value="1"/>
</dbReference>
<evidence type="ECO:0000313" key="3">
    <source>
        <dbReference type="EMBL" id="CAI9959182.1"/>
    </source>
</evidence>
<dbReference type="PANTHER" id="PTHR46652:SF3">
    <property type="entry name" value="LEUCINE-RICH REPEAT-CONTAINING PROTEIN 9"/>
    <property type="match status" value="1"/>
</dbReference>
<accession>A0AA86QMB0</accession>
<dbReference type="Proteomes" id="UP001642409">
    <property type="component" value="Unassembled WGS sequence"/>
</dbReference>
<evidence type="ECO:0000256" key="2">
    <source>
        <dbReference type="ARBA" id="ARBA00022737"/>
    </source>
</evidence>
<evidence type="ECO:0000313" key="4">
    <source>
        <dbReference type="EMBL" id="CAL6029769.1"/>
    </source>
</evidence>
<comment type="caution">
    <text evidence="3">The sequence shown here is derived from an EMBL/GenBank/DDBJ whole genome shotgun (WGS) entry which is preliminary data.</text>
</comment>
<keyword evidence="1" id="KW-0433">Leucine-rich repeat</keyword>
<evidence type="ECO:0000313" key="5">
    <source>
        <dbReference type="Proteomes" id="UP001642409"/>
    </source>
</evidence>
<dbReference type="Pfam" id="PF12799">
    <property type="entry name" value="LRR_4"/>
    <property type="match status" value="1"/>
</dbReference>
<keyword evidence="2" id="KW-0677">Repeat</keyword>
<dbReference type="InterPro" id="IPR001611">
    <property type="entry name" value="Leu-rich_rpt"/>
</dbReference>
<protein>
    <submittedName>
        <fullName evidence="3">Partial</fullName>
    </submittedName>
</protein>
<dbReference type="InterPro" id="IPR025875">
    <property type="entry name" value="Leu-rich_rpt_4"/>
</dbReference>
<reference evidence="3" key="1">
    <citation type="submission" date="2023-06" db="EMBL/GenBank/DDBJ databases">
        <authorList>
            <person name="Kurt Z."/>
        </authorList>
    </citation>
    <scope>NUCLEOTIDE SEQUENCE</scope>
</reference>
<evidence type="ECO:0000256" key="1">
    <source>
        <dbReference type="ARBA" id="ARBA00022614"/>
    </source>
</evidence>
<dbReference type="PANTHER" id="PTHR46652">
    <property type="entry name" value="LEUCINE-RICH REPEAT AND IQ DOMAIN-CONTAINING PROTEIN 1-RELATED"/>
    <property type="match status" value="1"/>
</dbReference>
<dbReference type="InterPro" id="IPR032675">
    <property type="entry name" value="LRR_dom_sf"/>
</dbReference>
<dbReference type="PROSITE" id="PS51450">
    <property type="entry name" value="LRR"/>
    <property type="match status" value="4"/>
</dbReference>
<dbReference type="Gene3D" id="3.80.10.10">
    <property type="entry name" value="Ribonuclease Inhibitor"/>
    <property type="match status" value="1"/>
</dbReference>
<proteinExistence type="predicted"/>
<reference evidence="4 5" key="2">
    <citation type="submission" date="2024-07" db="EMBL/GenBank/DDBJ databases">
        <authorList>
            <person name="Akdeniz Z."/>
        </authorList>
    </citation>
    <scope>NUCLEOTIDE SEQUENCE [LARGE SCALE GENOMIC DNA]</scope>
</reference>
<sequence>MDLDYVEQQYESRRINQYISQVKENQLCIDERLLDLFHTKNALQTFAFVDQLGIEELTILNCQCVSFDRVPAKVKELRVNNCNISQINGVQNITDLYMLDLQWNNRIEHITCLQQMFNLTSLNLSGNAIEIIYPLRKLTNLLDLDVSFNSVIDISPLSSLIKLKSLALSVNQIVDIYPVRNLINLQKLYLDGNEIIDLSLQNMNLEQLVLNDNFISDFNNFEQFKTEQRVPTPIQVLFSNKLKQIHFQDELGEQMKEKMFKVKRKQNDFIYQINKTVEKIIIEAVSRSETVKTLFSKICVEENQ</sequence>
<gene>
    <name evidence="4" type="ORF">HINF_LOCUS32646</name>
    <name evidence="3" type="ORF">HINF_LOCUS46827</name>
</gene>
<dbReference type="EMBL" id="CAXDID020000112">
    <property type="protein sequence ID" value="CAL6029769.1"/>
    <property type="molecule type" value="Genomic_DNA"/>
</dbReference>
<dbReference type="EMBL" id="CATOUU010000916">
    <property type="protein sequence ID" value="CAI9959182.1"/>
    <property type="molecule type" value="Genomic_DNA"/>
</dbReference>
<dbReference type="AlphaFoldDB" id="A0AA86QMB0"/>
<dbReference type="InterPro" id="IPR050836">
    <property type="entry name" value="SDS22/Internalin_LRR"/>
</dbReference>
<organism evidence="3">
    <name type="scientific">Hexamita inflata</name>
    <dbReference type="NCBI Taxonomy" id="28002"/>
    <lineage>
        <taxon>Eukaryota</taxon>
        <taxon>Metamonada</taxon>
        <taxon>Diplomonadida</taxon>
        <taxon>Hexamitidae</taxon>
        <taxon>Hexamitinae</taxon>
        <taxon>Hexamita</taxon>
    </lineage>
</organism>
<keyword evidence="5" id="KW-1185">Reference proteome</keyword>
<name>A0AA86QMB0_9EUKA</name>